<feature type="domain" description="PAS" evidence="2">
    <location>
        <begin position="190"/>
        <end position="265"/>
    </location>
</feature>
<dbReference type="SUPFAM" id="SSF55073">
    <property type="entry name" value="Nucleotide cyclase"/>
    <property type="match status" value="1"/>
</dbReference>
<dbReference type="PROSITE" id="PS50883">
    <property type="entry name" value="EAL"/>
    <property type="match status" value="1"/>
</dbReference>
<dbReference type="SMART" id="SM00267">
    <property type="entry name" value="GGDEF"/>
    <property type="match status" value="1"/>
</dbReference>
<reference evidence="5 6" key="1">
    <citation type="submission" date="2023-07" db="EMBL/GenBank/DDBJ databases">
        <title>Genomic Encyclopedia of Type Strains, Phase IV (KMG-IV): sequencing the most valuable type-strain genomes for metagenomic binning, comparative biology and taxonomic classification.</title>
        <authorList>
            <person name="Goeker M."/>
        </authorList>
    </citation>
    <scope>NUCLEOTIDE SEQUENCE [LARGE SCALE GENOMIC DNA]</scope>
    <source>
        <strain evidence="5 6">DSM 29005</strain>
    </source>
</reference>
<dbReference type="NCBIfam" id="TIGR00254">
    <property type="entry name" value="GGDEF"/>
    <property type="match status" value="1"/>
</dbReference>
<evidence type="ECO:0000256" key="1">
    <source>
        <dbReference type="SAM" id="Phobius"/>
    </source>
</evidence>
<dbReference type="InterPro" id="IPR001633">
    <property type="entry name" value="EAL_dom"/>
</dbReference>
<dbReference type="InterPro" id="IPR043128">
    <property type="entry name" value="Rev_trsase/Diguanyl_cyclase"/>
</dbReference>
<dbReference type="PROSITE" id="PS50112">
    <property type="entry name" value="PAS"/>
    <property type="match status" value="2"/>
</dbReference>
<dbReference type="SUPFAM" id="SSF55785">
    <property type="entry name" value="PYP-like sensor domain (PAS domain)"/>
    <property type="match status" value="2"/>
</dbReference>
<dbReference type="PANTHER" id="PTHR44757">
    <property type="entry name" value="DIGUANYLATE CYCLASE DGCP"/>
    <property type="match status" value="1"/>
</dbReference>
<dbReference type="SMART" id="SM00091">
    <property type="entry name" value="PAS"/>
    <property type="match status" value="2"/>
</dbReference>
<dbReference type="Pfam" id="PF00990">
    <property type="entry name" value="GGDEF"/>
    <property type="match status" value="1"/>
</dbReference>
<dbReference type="Gene3D" id="3.30.70.270">
    <property type="match status" value="1"/>
</dbReference>
<dbReference type="InterPro" id="IPR029787">
    <property type="entry name" value="Nucleotide_cyclase"/>
</dbReference>
<dbReference type="SMART" id="SM00052">
    <property type="entry name" value="EAL"/>
    <property type="match status" value="1"/>
</dbReference>
<keyword evidence="1" id="KW-0812">Transmembrane</keyword>
<feature type="domain" description="PAS" evidence="2">
    <location>
        <begin position="66"/>
        <end position="136"/>
    </location>
</feature>
<dbReference type="InterPro" id="IPR000160">
    <property type="entry name" value="GGDEF_dom"/>
</dbReference>
<dbReference type="Pfam" id="PF00563">
    <property type="entry name" value="EAL"/>
    <property type="match status" value="1"/>
</dbReference>
<keyword evidence="1" id="KW-0472">Membrane</keyword>
<keyword evidence="1" id="KW-1133">Transmembrane helix</keyword>
<accession>A0ABT9ZIQ7</accession>
<dbReference type="EMBL" id="JAUSUD010000014">
    <property type="protein sequence ID" value="MDQ0231711.1"/>
    <property type="molecule type" value="Genomic_DNA"/>
</dbReference>
<comment type="caution">
    <text evidence="5">The sequence shown here is derived from an EMBL/GenBank/DDBJ whole genome shotgun (WGS) entry which is preliminary data.</text>
</comment>
<evidence type="ECO:0000313" key="5">
    <source>
        <dbReference type="EMBL" id="MDQ0231711.1"/>
    </source>
</evidence>
<keyword evidence="6" id="KW-1185">Reference proteome</keyword>
<evidence type="ECO:0000259" key="4">
    <source>
        <dbReference type="PROSITE" id="PS50887"/>
    </source>
</evidence>
<dbReference type="Pfam" id="PF13426">
    <property type="entry name" value="PAS_9"/>
    <property type="match status" value="2"/>
</dbReference>
<dbReference type="InterPro" id="IPR052155">
    <property type="entry name" value="Biofilm_reg_signaling"/>
</dbReference>
<dbReference type="Gene3D" id="3.30.450.20">
    <property type="entry name" value="PAS domain"/>
    <property type="match status" value="2"/>
</dbReference>
<dbReference type="PROSITE" id="PS50887">
    <property type="entry name" value="GGDEF"/>
    <property type="match status" value="1"/>
</dbReference>
<dbReference type="Gene3D" id="3.20.20.450">
    <property type="entry name" value="EAL domain"/>
    <property type="match status" value="1"/>
</dbReference>
<protein>
    <submittedName>
        <fullName evidence="5">Diguanylate cyclase (GGDEF)-like protein/PAS domain S-box-containing protein</fullName>
    </submittedName>
</protein>
<evidence type="ECO:0000313" key="6">
    <source>
        <dbReference type="Proteomes" id="UP001234495"/>
    </source>
</evidence>
<proteinExistence type="predicted"/>
<evidence type="ECO:0000259" key="3">
    <source>
        <dbReference type="PROSITE" id="PS50883"/>
    </source>
</evidence>
<gene>
    <name evidence="5" type="ORF">J2S19_002995</name>
</gene>
<dbReference type="CDD" id="cd01949">
    <property type="entry name" value="GGDEF"/>
    <property type="match status" value="1"/>
</dbReference>
<dbReference type="NCBIfam" id="TIGR00229">
    <property type="entry name" value="sensory_box"/>
    <property type="match status" value="2"/>
</dbReference>
<dbReference type="InterPro" id="IPR035965">
    <property type="entry name" value="PAS-like_dom_sf"/>
</dbReference>
<dbReference type="InterPro" id="IPR000014">
    <property type="entry name" value="PAS"/>
</dbReference>
<organism evidence="5 6">
    <name type="scientific">Metabacillus malikii</name>
    <dbReference type="NCBI Taxonomy" id="1504265"/>
    <lineage>
        <taxon>Bacteria</taxon>
        <taxon>Bacillati</taxon>
        <taxon>Bacillota</taxon>
        <taxon>Bacilli</taxon>
        <taxon>Bacillales</taxon>
        <taxon>Bacillaceae</taxon>
        <taxon>Metabacillus</taxon>
    </lineage>
</organism>
<evidence type="ECO:0000259" key="2">
    <source>
        <dbReference type="PROSITE" id="PS50112"/>
    </source>
</evidence>
<dbReference type="CDD" id="cd00130">
    <property type="entry name" value="PAS"/>
    <property type="match status" value="2"/>
</dbReference>
<dbReference type="SUPFAM" id="SSF141868">
    <property type="entry name" value="EAL domain-like"/>
    <property type="match status" value="1"/>
</dbReference>
<dbReference type="CDD" id="cd01948">
    <property type="entry name" value="EAL"/>
    <property type="match status" value="1"/>
</dbReference>
<feature type="transmembrane region" description="Helical" evidence="1">
    <location>
        <begin position="12"/>
        <end position="32"/>
    </location>
</feature>
<name>A0ABT9ZIQ7_9BACI</name>
<dbReference type="PANTHER" id="PTHR44757:SF2">
    <property type="entry name" value="BIOFILM ARCHITECTURE MAINTENANCE PROTEIN MBAA"/>
    <property type="match status" value="1"/>
</dbReference>
<dbReference type="InterPro" id="IPR035919">
    <property type="entry name" value="EAL_sf"/>
</dbReference>
<feature type="domain" description="EAL" evidence="3">
    <location>
        <begin position="492"/>
        <end position="746"/>
    </location>
</feature>
<feature type="domain" description="GGDEF" evidence="4">
    <location>
        <begin position="351"/>
        <end position="483"/>
    </location>
</feature>
<dbReference type="Proteomes" id="UP001234495">
    <property type="component" value="Unassembled WGS sequence"/>
</dbReference>
<sequence>MKNIIHKKPSFAILISIVGFFLLTAFILSLQINTLLKSMFITLPLILVLLYISIVKKNSTSQQQVDQKNYFNLLEMIPETVIIHQNGIILYINRNGAKILGSDDPEDFIQKSIYQFLHPSVHEQARTRLMLLSEKSNLDLIEQKAISLDGNELHVETLSFSIDYNGQKAVLSISRNISYKKKASEERIHNEIKYRTLFEYANDAIYLFAMDDNGMPKNFIDINQSACERFGYTKEELLTMSPLDITSSKRKGKVSDTQQELIEHNHTTFEGEYMTKTGEKIPSEISVRLLRLGDKQYGLAISRDIRERKIAEEKMWQMAYVDRLTGLYNRRYFKSHLEELIQSLNEKQVDQQLAIIYFDINRFKFFNKTFGSHIGDQLLIKVAKRIKSVISGSNLIARQSDDEFSILLKDASQSTVSQLTNKVLQQLQQPIEINGQDVFITLSIGVSFYPYNGDNSDTLLKNADTAMSYAKAKGMNNVKFYSVEMNKQNKRKLLLEGSLRNALAKGELQLFYQPKINVHTRQLVGVEALIRWNSKELGMISPGEFIPIAEETGLIIPIGEWVLQTACKQNKLWQDLGYSPINMSINLSARQFQQLNLLEMIERTLQETQLDAKYLNLEITETMAMHDLDQSVEKLGQLKSLGVSISLDDFGTGYSSLNYLHKFPLDVLKIDKSFIHNILSDQQSAAIVKAIISVSKSLNLTVIAEGVEVLDQLEFLISENCDEVQGYYFSPPVPAIELESMLLSRTVN</sequence>
<dbReference type="RefSeq" id="WP_307343123.1">
    <property type="nucleotide sequence ID" value="NZ_JAUSUD010000014.1"/>
</dbReference>